<feature type="domain" description="Fibronectin type-III" evidence="1">
    <location>
        <begin position="35"/>
        <end position="119"/>
    </location>
</feature>
<protein>
    <recommendedName>
        <fullName evidence="1">Fibronectin type-III domain-containing protein</fullName>
    </recommendedName>
</protein>
<gene>
    <name evidence="2" type="ORF">KAOT1_04777</name>
</gene>
<dbReference type="InterPro" id="IPR013783">
    <property type="entry name" value="Ig-like_fold"/>
</dbReference>
<dbReference type="RefSeq" id="WP_007093526.1">
    <property type="nucleotide sequence ID" value="NZ_CP142125.1"/>
</dbReference>
<comment type="caution">
    <text evidence="2">The sequence shown here is derived from an EMBL/GenBank/DDBJ whole genome shotgun (WGS) entry which is preliminary data.</text>
</comment>
<dbReference type="PROSITE" id="PS51257">
    <property type="entry name" value="PROKAR_LIPOPROTEIN"/>
    <property type="match status" value="1"/>
</dbReference>
<reference evidence="2 3" key="1">
    <citation type="journal article" date="2011" name="J. Bacteriol.">
        <title>Genome sequence of the algicidal bacterium Kordia algicida OT-1.</title>
        <authorList>
            <person name="Lee H.S."/>
            <person name="Kang S.G."/>
            <person name="Kwon K.K."/>
            <person name="Lee J.H."/>
            <person name="Kim S.J."/>
        </authorList>
    </citation>
    <scope>NUCLEOTIDE SEQUENCE [LARGE SCALE GENOMIC DNA]</scope>
    <source>
        <strain evidence="2 3">OT-1</strain>
    </source>
</reference>
<evidence type="ECO:0000259" key="1">
    <source>
        <dbReference type="PROSITE" id="PS50853"/>
    </source>
</evidence>
<dbReference type="InterPro" id="IPR036116">
    <property type="entry name" value="FN3_sf"/>
</dbReference>
<keyword evidence="3" id="KW-1185">Reference proteome</keyword>
<dbReference type="InterPro" id="IPR003961">
    <property type="entry name" value="FN3_dom"/>
</dbReference>
<dbReference type="SUPFAM" id="SSF49265">
    <property type="entry name" value="Fibronectin type III"/>
    <property type="match status" value="1"/>
</dbReference>
<dbReference type="CDD" id="cd00063">
    <property type="entry name" value="FN3"/>
    <property type="match status" value="1"/>
</dbReference>
<dbReference type="Gene3D" id="2.60.40.10">
    <property type="entry name" value="Immunoglobulins"/>
    <property type="match status" value="1"/>
</dbReference>
<dbReference type="OrthoDB" id="1121506at2"/>
<evidence type="ECO:0000313" key="3">
    <source>
        <dbReference type="Proteomes" id="UP000002945"/>
    </source>
</evidence>
<proteinExistence type="predicted"/>
<dbReference type="EMBL" id="ABIB01000026">
    <property type="protein sequence ID" value="EDP94156.1"/>
    <property type="molecule type" value="Genomic_DNA"/>
</dbReference>
<dbReference type="PROSITE" id="PS50853">
    <property type="entry name" value="FN3"/>
    <property type="match status" value="1"/>
</dbReference>
<dbReference type="Pfam" id="PF00041">
    <property type="entry name" value="fn3"/>
    <property type="match status" value="1"/>
</dbReference>
<evidence type="ECO:0000313" key="2">
    <source>
        <dbReference type="EMBL" id="EDP94156.1"/>
    </source>
</evidence>
<dbReference type="eggNOG" id="COG4733">
    <property type="taxonomic scope" value="Bacteria"/>
</dbReference>
<accession>A9CTX9</accession>
<dbReference type="STRING" id="391587.KAOT1_04777"/>
<dbReference type="Proteomes" id="UP000002945">
    <property type="component" value="Unassembled WGS sequence"/>
</dbReference>
<dbReference type="AlphaFoldDB" id="A9CTX9"/>
<organism evidence="2 3">
    <name type="scientific">Kordia algicida OT-1</name>
    <dbReference type="NCBI Taxonomy" id="391587"/>
    <lineage>
        <taxon>Bacteria</taxon>
        <taxon>Pseudomonadati</taxon>
        <taxon>Bacteroidota</taxon>
        <taxon>Flavobacteriia</taxon>
        <taxon>Flavobacteriales</taxon>
        <taxon>Flavobacteriaceae</taxon>
        <taxon>Kordia</taxon>
    </lineage>
</organism>
<name>A9CTX9_9FLAO</name>
<sequence length="119" mass="13490">MKKYLYVLFTIFLIVSCSDIIEVPDISQNNVILVAPSNNSTLAITTITLSWNPVADAERYQVQVARPDFENILQLEKDSIVSENSISVQLEAGNSYQWRVRAINSEYVTSYATYSFTIE</sequence>
<dbReference type="HOGENOM" id="CLU_2058288_0_0_10"/>